<keyword evidence="4" id="KW-0904">Protein phosphatase</keyword>
<dbReference type="STRING" id="469383.Cwoe_5288"/>
<gene>
    <name evidence="7" type="ordered locus">Cwoe_5288</name>
</gene>
<dbReference type="GO" id="GO:0030145">
    <property type="term" value="F:manganese ion binding"/>
    <property type="evidence" value="ECO:0007669"/>
    <property type="project" value="InterPro"/>
</dbReference>
<evidence type="ECO:0000313" key="8">
    <source>
        <dbReference type="Proteomes" id="UP000008229"/>
    </source>
</evidence>
<dbReference type="Proteomes" id="UP000008229">
    <property type="component" value="Chromosome"/>
</dbReference>
<dbReference type="PIRSF" id="PIRSF016557">
    <property type="entry name" value="Caps_synth_CpsB"/>
    <property type="match status" value="1"/>
</dbReference>
<dbReference type="GO" id="GO:0004725">
    <property type="term" value="F:protein tyrosine phosphatase activity"/>
    <property type="evidence" value="ECO:0007669"/>
    <property type="project" value="UniProtKB-EC"/>
</dbReference>
<dbReference type="KEGG" id="cwo:Cwoe_5288"/>
<dbReference type="SUPFAM" id="SSF89550">
    <property type="entry name" value="PHP domain-like"/>
    <property type="match status" value="1"/>
</dbReference>
<dbReference type="OrthoDB" id="9788539at2"/>
<dbReference type="PANTHER" id="PTHR39181:SF1">
    <property type="entry name" value="TYROSINE-PROTEIN PHOSPHATASE YWQE"/>
    <property type="match status" value="1"/>
</dbReference>
<dbReference type="RefSeq" id="WP_012936745.1">
    <property type="nucleotide sequence ID" value="NC_013739.1"/>
</dbReference>
<dbReference type="HOGENOM" id="CLU_085966_1_0_11"/>
<accession>D3FFA1</accession>
<dbReference type="eggNOG" id="COG4464">
    <property type="taxonomic scope" value="Bacteria"/>
</dbReference>
<evidence type="ECO:0000256" key="6">
    <source>
        <dbReference type="SAM" id="MobiDB-lite"/>
    </source>
</evidence>
<dbReference type="AlphaFoldDB" id="D3FFA1"/>
<reference evidence="7 8" key="1">
    <citation type="journal article" date="2010" name="Stand. Genomic Sci.">
        <title>Complete genome sequence of Conexibacter woesei type strain (ID131577).</title>
        <authorList>
            <person name="Pukall R."/>
            <person name="Lapidus A."/>
            <person name="Glavina Del Rio T."/>
            <person name="Copeland A."/>
            <person name="Tice H."/>
            <person name="Cheng J.-F."/>
            <person name="Lucas S."/>
            <person name="Chen F."/>
            <person name="Nolan M."/>
            <person name="Bruce D."/>
            <person name="Goodwin L."/>
            <person name="Pitluck S."/>
            <person name="Mavromatis K."/>
            <person name="Ivanova N."/>
            <person name="Ovchinnikova G."/>
            <person name="Pati A."/>
            <person name="Chen A."/>
            <person name="Palaniappan K."/>
            <person name="Land M."/>
            <person name="Hauser L."/>
            <person name="Chang Y.-J."/>
            <person name="Jeffries C.D."/>
            <person name="Chain P."/>
            <person name="Meincke L."/>
            <person name="Sims D."/>
            <person name="Brettin T."/>
            <person name="Detter J.C."/>
            <person name="Rohde M."/>
            <person name="Goeker M."/>
            <person name="Bristow J."/>
            <person name="Eisen J.A."/>
            <person name="Markowitz V."/>
            <person name="Kyrpides N.C."/>
            <person name="Klenk H.-P."/>
            <person name="Hugenholtz P."/>
        </authorList>
    </citation>
    <scope>NUCLEOTIDE SEQUENCE [LARGE SCALE GENOMIC DNA]</scope>
    <source>
        <strain evidence="8">DSM 14684 / CIP 108061 / JCM 11494 / NBRC 100937 / ID131577</strain>
    </source>
</reference>
<proteinExistence type="inferred from homology"/>
<name>D3FFA1_CONWI</name>
<dbReference type="Gene3D" id="3.20.20.140">
    <property type="entry name" value="Metal-dependent hydrolases"/>
    <property type="match status" value="1"/>
</dbReference>
<dbReference type="EC" id="3.1.3.48" evidence="2"/>
<evidence type="ECO:0000256" key="5">
    <source>
        <dbReference type="ARBA" id="ARBA00051722"/>
    </source>
</evidence>
<sequence>MIDLHCHLLPAIDDGPADLGGALTLAQAQVDAGIRTVAVTPHVSPAVPTDAAVIERGVEELRVALRAAAIPLEITTGAEIDVRSAAEMDDDGLLRLALGGGPWLLLEAPLTPGLLLEPILSTLLVRGHSVLLAHPERSPVLQRDPTAVRRLVAQGVLMQLTTGGLGGQFGRDVQRFAEQLVDDGLVHNVASDAHNTHRRPPGLREPLERAGLGEHVAAWCQDAPAALLAGELPPAIPPARRRRSDRRGLRSLLGR</sequence>
<dbReference type="Pfam" id="PF19567">
    <property type="entry name" value="CpsB_CapC"/>
    <property type="match status" value="1"/>
</dbReference>
<evidence type="ECO:0000256" key="4">
    <source>
        <dbReference type="ARBA" id="ARBA00022912"/>
    </source>
</evidence>
<keyword evidence="3 7" id="KW-0378">Hydrolase</keyword>
<dbReference type="InterPro" id="IPR016667">
    <property type="entry name" value="Caps_polysacc_synth_CpsB/CapC"/>
</dbReference>
<dbReference type="PANTHER" id="PTHR39181">
    <property type="entry name" value="TYROSINE-PROTEIN PHOSPHATASE YWQE"/>
    <property type="match status" value="1"/>
</dbReference>
<protein>
    <recommendedName>
        <fullName evidence="2">protein-tyrosine-phosphatase</fullName>
        <ecNumber evidence="2">3.1.3.48</ecNumber>
    </recommendedName>
</protein>
<evidence type="ECO:0000256" key="2">
    <source>
        <dbReference type="ARBA" id="ARBA00013064"/>
    </source>
</evidence>
<keyword evidence="8" id="KW-1185">Reference proteome</keyword>
<organism evidence="7 8">
    <name type="scientific">Conexibacter woesei (strain DSM 14684 / CCUG 47730 / CIP 108061 / JCM 11494 / NBRC 100937 / ID131577)</name>
    <dbReference type="NCBI Taxonomy" id="469383"/>
    <lineage>
        <taxon>Bacteria</taxon>
        <taxon>Bacillati</taxon>
        <taxon>Actinomycetota</taxon>
        <taxon>Thermoleophilia</taxon>
        <taxon>Solirubrobacterales</taxon>
        <taxon>Conexibacteraceae</taxon>
        <taxon>Conexibacter</taxon>
    </lineage>
</organism>
<comment type="similarity">
    <text evidence="1">Belongs to the metallo-dependent hydrolases superfamily. CpsB/CapC family.</text>
</comment>
<dbReference type="EMBL" id="CP001854">
    <property type="protein sequence ID" value="ADB53694.1"/>
    <property type="molecule type" value="Genomic_DNA"/>
</dbReference>
<feature type="region of interest" description="Disordered" evidence="6">
    <location>
        <begin position="234"/>
        <end position="255"/>
    </location>
</feature>
<dbReference type="InterPro" id="IPR016195">
    <property type="entry name" value="Pol/histidinol_Pase-like"/>
</dbReference>
<evidence type="ECO:0000256" key="1">
    <source>
        <dbReference type="ARBA" id="ARBA00005750"/>
    </source>
</evidence>
<evidence type="ECO:0000256" key="3">
    <source>
        <dbReference type="ARBA" id="ARBA00022801"/>
    </source>
</evidence>
<comment type="catalytic activity">
    <reaction evidence="5">
        <text>O-phospho-L-tyrosyl-[protein] + H2O = L-tyrosyl-[protein] + phosphate</text>
        <dbReference type="Rhea" id="RHEA:10684"/>
        <dbReference type="Rhea" id="RHEA-COMP:10136"/>
        <dbReference type="Rhea" id="RHEA-COMP:20101"/>
        <dbReference type="ChEBI" id="CHEBI:15377"/>
        <dbReference type="ChEBI" id="CHEBI:43474"/>
        <dbReference type="ChEBI" id="CHEBI:46858"/>
        <dbReference type="ChEBI" id="CHEBI:61978"/>
        <dbReference type="EC" id="3.1.3.48"/>
    </reaction>
</comment>
<evidence type="ECO:0000313" key="7">
    <source>
        <dbReference type="EMBL" id="ADB53694.1"/>
    </source>
</evidence>
<reference evidence="8" key="2">
    <citation type="submission" date="2010-01" db="EMBL/GenBank/DDBJ databases">
        <title>The complete genome of Conexibacter woesei DSM 14684.</title>
        <authorList>
            <consortium name="US DOE Joint Genome Institute (JGI-PGF)"/>
            <person name="Lucas S."/>
            <person name="Copeland A."/>
            <person name="Lapidus A."/>
            <person name="Glavina del Rio T."/>
            <person name="Dalin E."/>
            <person name="Tice H."/>
            <person name="Bruce D."/>
            <person name="Goodwin L."/>
            <person name="Pitluck S."/>
            <person name="Kyrpides N."/>
            <person name="Mavromatis K."/>
            <person name="Ivanova N."/>
            <person name="Mikhailova N."/>
            <person name="Chertkov O."/>
            <person name="Brettin T."/>
            <person name="Detter J.C."/>
            <person name="Han C."/>
            <person name="Larimer F."/>
            <person name="Land M."/>
            <person name="Hauser L."/>
            <person name="Markowitz V."/>
            <person name="Cheng J.-F."/>
            <person name="Hugenholtz P."/>
            <person name="Woyke T."/>
            <person name="Wu D."/>
            <person name="Pukall R."/>
            <person name="Steenblock K."/>
            <person name="Schneider S."/>
            <person name="Klenk H.-P."/>
            <person name="Eisen J.A."/>
        </authorList>
    </citation>
    <scope>NUCLEOTIDE SEQUENCE [LARGE SCALE GENOMIC DNA]</scope>
    <source>
        <strain evidence="8">DSM 14684 / CIP 108061 / JCM 11494 / NBRC 100937 / ID131577</strain>
    </source>
</reference>